<protein>
    <submittedName>
        <fullName evidence="1">Uncharacterized protein</fullName>
    </submittedName>
</protein>
<dbReference type="EMBL" id="AZIL01000396">
    <property type="protein sequence ID" value="EWM27803.1"/>
    <property type="molecule type" value="Genomic_DNA"/>
</dbReference>
<proteinExistence type="predicted"/>
<accession>W7TW87</accession>
<dbReference type="Proteomes" id="UP000019335">
    <property type="component" value="Chromosome 6"/>
</dbReference>
<comment type="caution">
    <text evidence="1">The sequence shown here is derived from an EMBL/GenBank/DDBJ whole genome shotgun (WGS) entry which is preliminary data.</text>
</comment>
<keyword evidence="2" id="KW-1185">Reference proteome</keyword>
<gene>
    <name evidence="1" type="ORF">Naga_100149g2</name>
</gene>
<reference evidence="1 2" key="1">
    <citation type="journal article" date="2014" name="Mol. Plant">
        <title>Chromosome Scale Genome Assembly and Transcriptome Profiling of Nannochloropsis gaditana in Nitrogen Depletion.</title>
        <authorList>
            <person name="Corteggiani Carpinelli E."/>
            <person name="Telatin A."/>
            <person name="Vitulo N."/>
            <person name="Forcato C."/>
            <person name="D'Angelo M."/>
            <person name="Schiavon R."/>
            <person name="Vezzi A."/>
            <person name="Giacometti G.M."/>
            <person name="Morosinotto T."/>
            <person name="Valle G."/>
        </authorList>
    </citation>
    <scope>NUCLEOTIDE SEQUENCE [LARGE SCALE GENOMIC DNA]</scope>
    <source>
        <strain evidence="1 2">B-31</strain>
    </source>
</reference>
<dbReference type="AlphaFoldDB" id="W7TW87"/>
<evidence type="ECO:0000313" key="2">
    <source>
        <dbReference type="Proteomes" id="UP000019335"/>
    </source>
</evidence>
<name>W7TW87_9STRA</name>
<organism evidence="1 2">
    <name type="scientific">Nannochloropsis gaditana</name>
    <dbReference type="NCBI Taxonomy" id="72520"/>
    <lineage>
        <taxon>Eukaryota</taxon>
        <taxon>Sar</taxon>
        <taxon>Stramenopiles</taxon>
        <taxon>Ochrophyta</taxon>
        <taxon>Eustigmatophyceae</taxon>
        <taxon>Eustigmatales</taxon>
        <taxon>Monodopsidaceae</taxon>
        <taxon>Nannochloropsis</taxon>
    </lineage>
</organism>
<sequence length="189" mass="21629">MDVKRMEKGKEKQVRVSLVPTLSLSRTDMLPTISFLCVRDRSLSAARLICTINMVALAMDHQDKIRVSCAMRMRSRGWVCDAFTRGETGPELETKGKRGEKRVLRQEISIYTRKSVLSTQEERDRRMSKNYNRGMILKGRKEILSLVNLNSRQKRLKLGAEIGGIKGLHCDMPALKDRRERIAVPEANL</sequence>
<evidence type="ECO:0000313" key="1">
    <source>
        <dbReference type="EMBL" id="EWM27803.1"/>
    </source>
</evidence>